<organism evidence="2 3">
    <name type="scientific">Rickenella mellea</name>
    <dbReference type="NCBI Taxonomy" id="50990"/>
    <lineage>
        <taxon>Eukaryota</taxon>
        <taxon>Fungi</taxon>
        <taxon>Dikarya</taxon>
        <taxon>Basidiomycota</taxon>
        <taxon>Agaricomycotina</taxon>
        <taxon>Agaricomycetes</taxon>
        <taxon>Hymenochaetales</taxon>
        <taxon>Rickenellaceae</taxon>
        <taxon>Rickenella</taxon>
    </lineage>
</organism>
<dbReference type="EMBL" id="ML170157">
    <property type="protein sequence ID" value="TDL28520.1"/>
    <property type="molecule type" value="Genomic_DNA"/>
</dbReference>
<feature type="region of interest" description="Disordered" evidence="1">
    <location>
        <begin position="1"/>
        <end position="49"/>
    </location>
</feature>
<gene>
    <name evidence="2" type="ORF">BD410DRAFT_834601</name>
</gene>
<sequence length="654" mass="74582">MPPICAPISQCTQRGKNDEATSDHPMNAISLSEESDHVGTRGHSKDRKYDQHFIRSSECSSPGWNSEALQCQEPKSGFQQPASSAAFPNPRKDSSKRSRRPAVCSLERVDSLQPDDFVHSVLGADSACSASWVDTKETSDNMTIVDSHFPSPSSADIQHNTRHKLGKLPFSRRSNKPTPRLSWVASTHGVAGCSARAVETADTLAEYEQCASPLGHFNDPNNLLESWMSANDLPIVTVAAAQYHTLDAPLVPAPTTQAQLVNRMLQFLFHRPLPHFSRIVKFHDRFRHLHSTRSYNLLIQHAIRHSSYGTAKRLLSRMRYRGIRQDTETQKLYVRWMIRAGYWRRAWHEVQSDIRDGMGQPPIEVWLEFLGYADVAAFRQGVRPAGSSTPSLLSGTKVPHELRKLPVHDKVPLSVYEEVVSALPMYNPFDVVHTSPRVMMLVVRTFLLQHRPNHARQLTMAWIKLLPKHLRRIHRIRSLEIIHSHLVFAPVSTASHFKTEKFVNKLCALHPQLQPNSTTLFLLLRTLKRTKNGGVLGKLLVHRFRKRWGPSVIDQRVRRRLAGLAVKEGLVSSAVRLVDVERRKKLERTTDDMKSLVGGGLQEALPERLLRPPTRKFLKRQSPEDRHWRWLRRRLSSRIRRGEAKRVPVIHNKN</sequence>
<keyword evidence="3" id="KW-1185">Reference proteome</keyword>
<dbReference type="Proteomes" id="UP000294933">
    <property type="component" value="Unassembled WGS sequence"/>
</dbReference>
<protein>
    <submittedName>
        <fullName evidence="2">Uncharacterized protein</fullName>
    </submittedName>
</protein>
<reference evidence="2 3" key="1">
    <citation type="submission" date="2018-06" db="EMBL/GenBank/DDBJ databases">
        <title>A transcriptomic atlas of mushroom development highlights an independent origin of complex multicellularity.</title>
        <authorList>
            <consortium name="DOE Joint Genome Institute"/>
            <person name="Krizsan K."/>
            <person name="Almasi E."/>
            <person name="Merenyi Z."/>
            <person name="Sahu N."/>
            <person name="Viragh M."/>
            <person name="Koszo T."/>
            <person name="Mondo S."/>
            <person name="Kiss B."/>
            <person name="Balint B."/>
            <person name="Kues U."/>
            <person name="Barry K."/>
            <person name="Hegedus J.C."/>
            <person name="Henrissat B."/>
            <person name="Johnson J."/>
            <person name="Lipzen A."/>
            <person name="Ohm R."/>
            <person name="Nagy I."/>
            <person name="Pangilinan J."/>
            <person name="Yan J."/>
            <person name="Xiong Y."/>
            <person name="Grigoriev I.V."/>
            <person name="Hibbett D.S."/>
            <person name="Nagy L.G."/>
        </authorList>
    </citation>
    <scope>NUCLEOTIDE SEQUENCE [LARGE SCALE GENOMIC DNA]</scope>
    <source>
        <strain evidence="2 3">SZMC22713</strain>
    </source>
</reference>
<proteinExistence type="predicted"/>
<accession>A0A4Y7QNQ5</accession>
<feature type="region of interest" description="Disordered" evidence="1">
    <location>
        <begin position="73"/>
        <end position="102"/>
    </location>
</feature>
<name>A0A4Y7QNQ5_9AGAM</name>
<dbReference type="VEuPathDB" id="FungiDB:BD410DRAFT_834601"/>
<dbReference type="AlphaFoldDB" id="A0A4Y7QNQ5"/>
<evidence type="ECO:0000313" key="3">
    <source>
        <dbReference type="Proteomes" id="UP000294933"/>
    </source>
</evidence>
<evidence type="ECO:0000256" key="1">
    <source>
        <dbReference type="SAM" id="MobiDB-lite"/>
    </source>
</evidence>
<evidence type="ECO:0000313" key="2">
    <source>
        <dbReference type="EMBL" id="TDL28520.1"/>
    </source>
</evidence>
<dbReference type="OrthoDB" id="3149711at2759"/>